<dbReference type="STRING" id="933852.A0A0C3B718"/>
<accession>A0A0C3B718</accession>
<protein>
    <recommendedName>
        <fullName evidence="4">MARVEL domain-containing protein</fullName>
    </recommendedName>
</protein>
<name>A0A0C3B718_SERVB</name>
<organism evidence="2 3">
    <name type="scientific">Serendipita vermifera MAFF 305830</name>
    <dbReference type="NCBI Taxonomy" id="933852"/>
    <lineage>
        <taxon>Eukaryota</taxon>
        <taxon>Fungi</taxon>
        <taxon>Dikarya</taxon>
        <taxon>Basidiomycota</taxon>
        <taxon>Agaricomycotina</taxon>
        <taxon>Agaricomycetes</taxon>
        <taxon>Sebacinales</taxon>
        <taxon>Serendipitaceae</taxon>
        <taxon>Serendipita</taxon>
    </lineage>
</organism>
<dbReference type="Proteomes" id="UP000054097">
    <property type="component" value="Unassembled WGS sequence"/>
</dbReference>
<reference evidence="2 3" key="1">
    <citation type="submission" date="2014-04" db="EMBL/GenBank/DDBJ databases">
        <authorList>
            <consortium name="DOE Joint Genome Institute"/>
            <person name="Kuo A."/>
            <person name="Zuccaro A."/>
            <person name="Kohler A."/>
            <person name="Nagy L.G."/>
            <person name="Floudas D."/>
            <person name="Copeland A."/>
            <person name="Barry K.W."/>
            <person name="Cichocki N."/>
            <person name="Veneault-Fourrey C."/>
            <person name="LaButti K."/>
            <person name="Lindquist E.A."/>
            <person name="Lipzen A."/>
            <person name="Lundell T."/>
            <person name="Morin E."/>
            <person name="Murat C."/>
            <person name="Sun H."/>
            <person name="Tunlid A."/>
            <person name="Henrissat B."/>
            <person name="Grigoriev I.V."/>
            <person name="Hibbett D.S."/>
            <person name="Martin F."/>
            <person name="Nordberg H.P."/>
            <person name="Cantor M.N."/>
            <person name="Hua S.X."/>
        </authorList>
    </citation>
    <scope>NUCLEOTIDE SEQUENCE [LARGE SCALE GENOMIC DNA]</scope>
    <source>
        <strain evidence="2 3">MAFF 305830</strain>
    </source>
</reference>
<feature type="transmembrane region" description="Helical" evidence="1">
    <location>
        <begin position="7"/>
        <end position="27"/>
    </location>
</feature>
<feature type="transmembrane region" description="Helical" evidence="1">
    <location>
        <begin position="39"/>
        <end position="61"/>
    </location>
</feature>
<sequence>MSWFSVFRILLLGLVWAMSIIVLGIAANNIALSVGSVWLYPNLALAVSITTHAMATPMLVISLAKKGAYTSRVIIELSWAGVLWMLWLASAVVTTSTPVFSPSCEDYQDFYGEELGAECTQFTVLQALTWLITSLLLFYSVTLFTLALLTNLWHNTSTSTPTSDEKGSTRINAFFTDAASLHFLWSSNPSSTTRPSENAKRARLVLDSPKQLPRVAILPERRDSKYAPQFESGTAAQQFWDTISLKDEKPSTAMTTTRLERGRSTSTLGSSTAHSTYKNYVPSPLSVSAMSAPGTGVLAPPHRALLPSQSPYLATKKASAASDMFDREKGMV</sequence>
<evidence type="ECO:0000313" key="3">
    <source>
        <dbReference type="Proteomes" id="UP000054097"/>
    </source>
</evidence>
<evidence type="ECO:0008006" key="4">
    <source>
        <dbReference type="Google" id="ProtNLM"/>
    </source>
</evidence>
<keyword evidence="1" id="KW-0812">Transmembrane</keyword>
<evidence type="ECO:0000313" key="2">
    <source>
        <dbReference type="EMBL" id="KIM27266.1"/>
    </source>
</evidence>
<proteinExistence type="predicted"/>
<dbReference type="AlphaFoldDB" id="A0A0C3B718"/>
<feature type="transmembrane region" description="Helical" evidence="1">
    <location>
        <begin position="73"/>
        <end position="93"/>
    </location>
</feature>
<dbReference type="EMBL" id="KN824300">
    <property type="protein sequence ID" value="KIM27266.1"/>
    <property type="molecule type" value="Genomic_DNA"/>
</dbReference>
<evidence type="ECO:0000256" key="1">
    <source>
        <dbReference type="SAM" id="Phobius"/>
    </source>
</evidence>
<dbReference type="HOGENOM" id="CLU_837190_0_0_1"/>
<reference evidence="3" key="2">
    <citation type="submission" date="2015-01" db="EMBL/GenBank/DDBJ databases">
        <title>Evolutionary Origins and Diversification of the Mycorrhizal Mutualists.</title>
        <authorList>
            <consortium name="DOE Joint Genome Institute"/>
            <consortium name="Mycorrhizal Genomics Consortium"/>
            <person name="Kohler A."/>
            <person name="Kuo A."/>
            <person name="Nagy L.G."/>
            <person name="Floudas D."/>
            <person name="Copeland A."/>
            <person name="Barry K.W."/>
            <person name="Cichocki N."/>
            <person name="Veneault-Fourrey C."/>
            <person name="LaButti K."/>
            <person name="Lindquist E.A."/>
            <person name="Lipzen A."/>
            <person name="Lundell T."/>
            <person name="Morin E."/>
            <person name="Murat C."/>
            <person name="Riley R."/>
            <person name="Ohm R."/>
            <person name="Sun H."/>
            <person name="Tunlid A."/>
            <person name="Henrissat B."/>
            <person name="Grigoriev I.V."/>
            <person name="Hibbett D.S."/>
            <person name="Martin F."/>
        </authorList>
    </citation>
    <scope>NUCLEOTIDE SEQUENCE [LARGE SCALE GENOMIC DNA]</scope>
    <source>
        <strain evidence="3">MAFF 305830</strain>
    </source>
</reference>
<gene>
    <name evidence="2" type="ORF">M408DRAFT_9430</name>
</gene>
<keyword evidence="3" id="KW-1185">Reference proteome</keyword>
<feature type="transmembrane region" description="Helical" evidence="1">
    <location>
        <begin position="127"/>
        <end position="149"/>
    </location>
</feature>
<dbReference type="OrthoDB" id="3364107at2759"/>
<keyword evidence="1" id="KW-1133">Transmembrane helix</keyword>
<keyword evidence="1" id="KW-0472">Membrane</keyword>